<dbReference type="GO" id="GO:0016020">
    <property type="term" value="C:membrane"/>
    <property type="evidence" value="ECO:0007669"/>
    <property type="project" value="InterPro"/>
</dbReference>
<protein>
    <recommendedName>
        <fullName evidence="4">Copper transport outer membrane protein, MctB</fullName>
    </recommendedName>
</protein>
<sequence length="317" mass="32664">MIDFRYHLVSLAAVLIALSVGIVLGAGPLNDGIGQTLNSEVTELRQEKDDLRAELGDAERGAEGRDDFDQATLAQVVDGRLSGRSVALVVLPQAEDDVATDIAETLEQSGATVTEPVELDPSWVSADAASSRAESGGSALQEMGLDAREGTPAVDDALTAILSGRADGSEVDEDARSRAWSRLTDADLVGGPSDLPSTSELVVVVGAPVSAESAAEDPAAEASTAAESWVRLSRTLDEGTSGAVLAGSQRDVDSEEEVSVVTTARDSTLISRGLSTVDVPEIPMGRADVVLALQEQLEGESGHYGLGADATASVPDL</sequence>
<dbReference type="Pfam" id="PF11382">
    <property type="entry name" value="MctB"/>
    <property type="match status" value="1"/>
</dbReference>
<keyword evidence="3" id="KW-1185">Reference proteome</keyword>
<dbReference type="AlphaFoldDB" id="A0A852X7D9"/>
<evidence type="ECO:0000313" key="2">
    <source>
        <dbReference type="EMBL" id="NYG38328.1"/>
    </source>
</evidence>
<reference evidence="2 3" key="1">
    <citation type="submission" date="2020-07" db="EMBL/GenBank/DDBJ databases">
        <title>Sequencing the genomes of 1000 actinobacteria strains.</title>
        <authorList>
            <person name="Klenk H.-P."/>
        </authorList>
    </citation>
    <scope>NUCLEOTIDE SEQUENCE [LARGE SCALE GENOMIC DNA]</scope>
    <source>
        <strain evidence="2 3">DSM 24723</strain>
    </source>
</reference>
<feature type="coiled-coil region" evidence="1">
    <location>
        <begin position="34"/>
        <end position="61"/>
    </location>
</feature>
<gene>
    <name evidence="2" type="ORF">BJY28_002797</name>
</gene>
<name>A0A852X7D9_9MICO</name>
<dbReference type="EMBL" id="JACBZX010000001">
    <property type="protein sequence ID" value="NYG38328.1"/>
    <property type="molecule type" value="Genomic_DNA"/>
</dbReference>
<comment type="caution">
    <text evidence="2">The sequence shown here is derived from an EMBL/GenBank/DDBJ whole genome shotgun (WGS) entry which is preliminary data.</text>
</comment>
<dbReference type="GO" id="GO:0055070">
    <property type="term" value="P:copper ion homeostasis"/>
    <property type="evidence" value="ECO:0007669"/>
    <property type="project" value="InterPro"/>
</dbReference>
<accession>A0A852X7D9</accession>
<evidence type="ECO:0000256" key="1">
    <source>
        <dbReference type="SAM" id="Coils"/>
    </source>
</evidence>
<organism evidence="2 3">
    <name type="scientific">Janibacter alkaliphilus</name>
    <dbReference type="NCBI Taxonomy" id="1069963"/>
    <lineage>
        <taxon>Bacteria</taxon>
        <taxon>Bacillati</taxon>
        <taxon>Actinomycetota</taxon>
        <taxon>Actinomycetes</taxon>
        <taxon>Micrococcales</taxon>
        <taxon>Intrasporangiaceae</taxon>
        <taxon>Janibacter</taxon>
    </lineage>
</organism>
<evidence type="ECO:0008006" key="4">
    <source>
        <dbReference type="Google" id="ProtNLM"/>
    </source>
</evidence>
<proteinExistence type="predicted"/>
<keyword evidence="1" id="KW-0175">Coiled coil</keyword>
<dbReference type="RefSeq" id="WP_179463542.1">
    <property type="nucleotide sequence ID" value="NZ_JACBZX010000001.1"/>
</dbReference>
<dbReference type="InterPro" id="IPR021522">
    <property type="entry name" value="MctB"/>
</dbReference>
<evidence type="ECO:0000313" key="3">
    <source>
        <dbReference type="Proteomes" id="UP000592181"/>
    </source>
</evidence>
<dbReference type="Proteomes" id="UP000592181">
    <property type="component" value="Unassembled WGS sequence"/>
</dbReference>